<evidence type="ECO:0000313" key="3">
    <source>
        <dbReference type="Proteomes" id="UP001253637"/>
    </source>
</evidence>
<protein>
    <submittedName>
        <fullName evidence="2">Uncharacterized protein</fullName>
    </submittedName>
</protein>
<feature type="region of interest" description="Disordered" evidence="1">
    <location>
        <begin position="1"/>
        <end position="32"/>
    </location>
</feature>
<name>A0A811BM72_9VIRU</name>
<organism evidence="2 3">
    <name type="scientific">Pandoravirus japonicus</name>
    <dbReference type="NCBI Taxonomy" id="2823154"/>
    <lineage>
        <taxon>Viruses</taxon>
        <taxon>Pandoravirus</taxon>
    </lineage>
</organism>
<evidence type="ECO:0000256" key="1">
    <source>
        <dbReference type="SAM" id="MobiDB-lite"/>
    </source>
</evidence>
<accession>A0A811BM72</accession>
<evidence type="ECO:0000313" key="2">
    <source>
        <dbReference type="EMBL" id="BCU03014.1"/>
    </source>
</evidence>
<dbReference type="Proteomes" id="UP001253637">
    <property type="component" value="Segment"/>
</dbReference>
<proteinExistence type="predicted"/>
<reference evidence="2" key="1">
    <citation type="submission" date="2021-04" db="EMBL/GenBank/DDBJ databases">
        <title>Draft Genome Sequence of Pandoravirus japonicus, Isolated from the Sabaishi River of Niigata, Japan.</title>
        <authorList>
            <person name="Hosokawa N."/>
            <person name="Takahashi H."/>
            <person name="Aoki K."/>
            <person name="Takemura M."/>
        </authorList>
    </citation>
    <scope>NUCLEOTIDE SEQUENCE</scope>
</reference>
<sequence length="215" mass="24057">MKRTRDEQASAENPRPTTPTVATTEAKRPKKSSVPYVILDNGRLEIPFGVGFVQISKGRPEEKQKKEVRQCTCAPPDGDDESGAGCSCGADDDVDDHDGDDWNYDLCGARDLRWDLLSEKDAVFLEKRAIALIALSFDDLRPVFRDYTGESVVLECDMPPEEADNLDRDEREKKRISGTVAERAALVKYMSFEKGMQSAPPDFGHTIETRAWLNK</sequence>
<dbReference type="EMBL" id="LC625835">
    <property type="protein sequence ID" value="BCU03014.1"/>
    <property type="molecule type" value="Genomic_DNA"/>
</dbReference>